<dbReference type="InterPro" id="IPR021880">
    <property type="entry name" value="DUF3489"/>
</dbReference>
<dbReference type="Pfam" id="PF11994">
    <property type="entry name" value="DUF3489"/>
    <property type="match status" value="1"/>
</dbReference>
<dbReference type="EMBL" id="LR588407">
    <property type="protein sequence ID" value="VTO16741.1"/>
    <property type="molecule type" value="Genomic_DNA"/>
</dbReference>
<dbReference type="Proteomes" id="UP000309952">
    <property type="component" value="Chromosome"/>
</dbReference>
<evidence type="ECO:0000313" key="1">
    <source>
        <dbReference type="EMBL" id="VTO16741.1"/>
    </source>
</evidence>
<sequence>MTKANIDIDTSGDTLAPAGPRLSKLDHLIALLGGPDGASMAQMMAVTAWQAHSIRGAMAGALKRKGYTVVSAKAEVGRRWRIMQEAGQ</sequence>
<gene>
    <name evidence="1" type="ORF">NCTC9239_02190</name>
</gene>
<dbReference type="AlphaFoldDB" id="A0A4P1KAI0"/>
<evidence type="ECO:0000313" key="2">
    <source>
        <dbReference type="Proteomes" id="UP000309952"/>
    </source>
</evidence>
<proteinExistence type="predicted"/>
<protein>
    <submittedName>
        <fullName evidence="1">Protein of uncharacterized function (DUF3489)</fullName>
    </submittedName>
</protein>
<keyword evidence="2" id="KW-1185">Reference proteome</keyword>
<dbReference type="RefSeq" id="WP_138141644.1">
    <property type="nucleotide sequence ID" value="NZ_LR588407.1"/>
</dbReference>
<organism evidence="1 2">
    <name type="scientific">Brevundimonas vancanneytii</name>
    <dbReference type="NCBI Taxonomy" id="1325724"/>
    <lineage>
        <taxon>Bacteria</taxon>
        <taxon>Pseudomonadati</taxon>
        <taxon>Pseudomonadota</taxon>
        <taxon>Alphaproteobacteria</taxon>
        <taxon>Caulobacterales</taxon>
        <taxon>Caulobacteraceae</taxon>
        <taxon>Brevundimonas</taxon>
    </lineage>
</organism>
<reference evidence="1 2" key="1">
    <citation type="submission" date="2019-04" db="EMBL/GenBank/DDBJ databases">
        <authorList>
            <consortium name="Pathogen Informatics"/>
        </authorList>
    </citation>
    <scope>NUCLEOTIDE SEQUENCE [LARGE SCALE GENOMIC DNA]</scope>
    <source>
        <strain evidence="1 2">NCTC9239</strain>
    </source>
</reference>
<name>A0A4P1KAI0_9CAUL</name>
<accession>A0A4P1KAI0</accession>
<dbReference type="KEGG" id="bvy:NCTC9239_02190"/>